<dbReference type="EMBL" id="QZFU01000020">
    <property type="protein sequence ID" value="RJO74116.1"/>
    <property type="molecule type" value="Genomic_DNA"/>
</dbReference>
<accession>A0A3A4KHP3</accession>
<name>A0A3A4KHP3_9NOCA</name>
<dbReference type="Pfam" id="PF10604">
    <property type="entry name" value="Polyketide_cyc2"/>
    <property type="match status" value="1"/>
</dbReference>
<dbReference type="RefSeq" id="WP_120042282.1">
    <property type="nucleotide sequence ID" value="NZ_QZFU01000020.1"/>
</dbReference>
<dbReference type="CDD" id="cd07812">
    <property type="entry name" value="SRPBCC"/>
    <property type="match status" value="1"/>
</dbReference>
<sequence>MTRIFQTQSHAAIDAPAEDVFAAITDPTRWPDWHPASILVDLPGPVAATGTTFLEVVALADTTARLRWRTDAASPPTMWMINARTEFGAVAATVTVSFRIVPLGSGAIEVKRSMVTALATETALPRALRAYFGSPEPHDAYLAAVKNHLESAAA</sequence>
<dbReference type="SUPFAM" id="SSF55961">
    <property type="entry name" value="Bet v1-like"/>
    <property type="match status" value="1"/>
</dbReference>
<dbReference type="InterPro" id="IPR019587">
    <property type="entry name" value="Polyketide_cyclase/dehydratase"/>
</dbReference>
<dbReference type="Proteomes" id="UP000266677">
    <property type="component" value="Unassembled WGS sequence"/>
</dbReference>
<proteinExistence type="predicted"/>
<evidence type="ECO:0000313" key="2">
    <source>
        <dbReference type="Proteomes" id="UP000266677"/>
    </source>
</evidence>
<organism evidence="1 2">
    <name type="scientific">Nocardia panacis</name>
    <dbReference type="NCBI Taxonomy" id="2340916"/>
    <lineage>
        <taxon>Bacteria</taxon>
        <taxon>Bacillati</taxon>
        <taxon>Actinomycetota</taxon>
        <taxon>Actinomycetes</taxon>
        <taxon>Mycobacteriales</taxon>
        <taxon>Nocardiaceae</taxon>
        <taxon>Nocardia</taxon>
    </lineage>
</organism>
<gene>
    <name evidence="1" type="ORF">D5S18_18355</name>
</gene>
<dbReference type="Gene3D" id="3.30.530.20">
    <property type="match status" value="1"/>
</dbReference>
<evidence type="ECO:0000313" key="1">
    <source>
        <dbReference type="EMBL" id="RJO74116.1"/>
    </source>
</evidence>
<keyword evidence="2" id="KW-1185">Reference proteome</keyword>
<comment type="caution">
    <text evidence="1">The sequence shown here is derived from an EMBL/GenBank/DDBJ whole genome shotgun (WGS) entry which is preliminary data.</text>
</comment>
<reference evidence="1 2" key="1">
    <citation type="submission" date="2018-09" db="EMBL/GenBank/DDBJ databases">
        <title>YIM PH21274 draft genome.</title>
        <authorList>
            <person name="Miao C."/>
        </authorList>
    </citation>
    <scope>NUCLEOTIDE SEQUENCE [LARGE SCALE GENOMIC DNA]</scope>
    <source>
        <strain evidence="1 2">YIM PH 21724</strain>
    </source>
</reference>
<dbReference type="InterPro" id="IPR023393">
    <property type="entry name" value="START-like_dom_sf"/>
</dbReference>
<dbReference type="AlphaFoldDB" id="A0A3A4KHP3"/>
<protein>
    <submittedName>
        <fullName evidence="1">SRPBCC family protein</fullName>
    </submittedName>
</protein>
<dbReference type="OrthoDB" id="4571213at2"/>